<feature type="domain" description="Recombinase" evidence="2">
    <location>
        <begin position="164"/>
        <end position="299"/>
    </location>
</feature>
<dbReference type="InterPro" id="IPR038109">
    <property type="entry name" value="DNA_bind_recomb_sf"/>
</dbReference>
<dbReference type="GO" id="GO:0000150">
    <property type="term" value="F:DNA strand exchange activity"/>
    <property type="evidence" value="ECO:0007669"/>
    <property type="project" value="InterPro"/>
</dbReference>
<reference evidence="3 4" key="1">
    <citation type="submission" date="2018-08" db="EMBL/GenBank/DDBJ databases">
        <title>A genome reference for cultivated species of the human gut microbiota.</title>
        <authorList>
            <person name="Zou Y."/>
            <person name="Xue W."/>
            <person name="Luo G."/>
        </authorList>
    </citation>
    <scope>NUCLEOTIDE SEQUENCE [LARGE SCALE GENOMIC DNA]</scope>
    <source>
        <strain evidence="3 4">AF28-26</strain>
    </source>
</reference>
<accession>A0A412B1D0</accession>
<evidence type="ECO:0000259" key="1">
    <source>
        <dbReference type="PROSITE" id="PS51736"/>
    </source>
</evidence>
<dbReference type="InterPro" id="IPR006119">
    <property type="entry name" value="Resolv_N"/>
</dbReference>
<dbReference type="Proteomes" id="UP000284751">
    <property type="component" value="Unassembled WGS sequence"/>
</dbReference>
<evidence type="ECO:0000313" key="4">
    <source>
        <dbReference type="Proteomes" id="UP000284751"/>
    </source>
</evidence>
<dbReference type="Gene3D" id="3.40.50.1390">
    <property type="entry name" value="Resolvase, N-terminal catalytic domain"/>
    <property type="match status" value="1"/>
</dbReference>
<name>A0A412B1D0_9FIRM</name>
<sequence length="490" mass="56396">MMEPAALYLRLSQEDGERWGESQSISNQRIFLTQYCQANGFTVAECYIDDGYTGTNFNRPGFQRLLRDIERGKIKTVITKDLSRLGRDYIETGRYVECYFPEKGIRYIAVNDGVDTGKEESAGNDMSAFKAVFNDFYARDVSRKVRSALTAKRRAGEFIGAWAPYGYQKDPKQPGKLVPDPESAGVVRRIYRDFLKGESVRGIAEGLTEDKIPTPMEKRNGGLKAKRRWNESTIRRILTCETYAGNLTQNQSKTISYKVKKRIPVPKKEWIVVSNTHEPLITKEEFQMAQQLFKTRSSPREPKDRHLLSGLVFCGDCGSPMTFVKDGPRTYLVCSSSRRYPGSCKTHCIREDEVERILLDSLRKLSEGLRPQSLYPEFPRKSRELAARELRSAKEQLEFYRRAGRDSESFPNIQRQFLSCCELWQRKVDALEEELTAEDPKDRREMAARELLRFERPGRTTIQALVKKIVVCGDKSLELYFSFPDPRITP</sequence>
<dbReference type="SUPFAM" id="SSF53041">
    <property type="entry name" value="Resolvase-like"/>
    <property type="match status" value="1"/>
</dbReference>
<protein>
    <submittedName>
        <fullName evidence="3">Resolvase</fullName>
    </submittedName>
</protein>
<proteinExistence type="predicted"/>
<gene>
    <name evidence="3" type="ORF">DWY99_00620</name>
</gene>
<dbReference type="InterPro" id="IPR036162">
    <property type="entry name" value="Resolvase-like_N_sf"/>
</dbReference>
<dbReference type="PROSITE" id="PS51737">
    <property type="entry name" value="RECOMBINASE_DNA_BIND"/>
    <property type="match status" value="1"/>
</dbReference>
<comment type="caution">
    <text evidence="3">The sequence shown here is derived from an EMBL/GenBank/DDBJ whole genome shotgun (WGS) entry which is preliminary data.</text>
</comment>
<dbReference type="PROSITE" id="PS51736">
    <property type="entry name" value="RECOMBINASES_3"/>
    <property type="match status" value="1"/>
</dbReference>
<organism evidence="3 4">
    <name type="scientific">[Clostridium] leptum</name>
    <dbReference type="NCBI Taxonomy" id="1535"/>
    <lineage>
        <taxon>Bacteria</taxon>
        <taxon>Bacillati</taxon>
        <taxon>Bacillota</taxon>
        <taxon>Clostridia</taxon>
        <taxon>Eubacteriales</taxon>
        <taxon>Oscillospiraceae</taxon>
        <taxon>Oscillospiraceae incertae sedis</taxon>
    </lineage>
</organism>
<dbReference type="PANTHER" id="PTHR30461">
    <property type="entry name" value="DNA-INVERTASE FROM LAMBDOID PROPHAGE"/>
    <property type="match status" value="1"/>
</dbReference>
<evidence type="ECO:0000259" key="2">
    <source>
        <dbReference type="PROSITE" id="PS51737"/>
    </source>
</evidence>
<feature type="domain" description="Resolvase/invertase-type recombinase catalytic" evidence="1">
    <location>
        <begin position="4"/>
        <end position="156"/>
    </location>
</feature>
<evidence type="ECO:0000313" key="3">
    <source>
        <dbReference type="EMBL" id="RGQ44823.1"/>
    </source>
</evidence>
<dbReference type="EMBL" id="QRTC01000001">
    <property type="protein sequence ID" value="RGQ44823.1"/>
    <property type="molecule type" value="Genomic_DNA"/>
</dbReference>
<dbReference type="InterPro" id="IPR025827">
    <property type="entry name" value="Zn_ribbon_recom_dom"/>
</dbReference>
<dbReference type="Pfam" id="PF13408">
    <property type="entry name" value="Zn_ribbon_recom"/>
    <property type="match status" value="1"/>
</dbReference>
<dbReference type="Pfam" id="PF00239">
    <property type="entry name" value="Resolvase"/>
    <property type="match status" value="1"/>
</dbReference>
<dbReference type="GO" id="GO:0003677">
    <property type="term" value="F:DNA binding"/>
    <property type="evidence" value="ECO:0007669"/>
    <property type="project" value="InterPro"/>
</dbReference>
<dbReference type="Pfam" id="PF07508">
    <property type="entry name" value="Recombinase"/>
    <property type="match status" value="1"/>
</dbReference>
<dbReference type="Gene3D" id="3.90.1750.20">
    <property type="entry name" value="Putative Large Serine Recombinase, Chain B, Domain 2"/>
    <property type="match status" value="1"/>
</dbReference>
<dbReference type="AlphaFoldDB" id="A0A412B1D0"/>
<dbReference type="InterPro" id="IPR050639">
    <property type="entry name" value="SSR_resolvase"/>
</dbReference>
<dbReference type="SMART" id="SM00857">
    <property type="entry name" value="Resolvase"/>
    <property type="match status" value="1"/>
</dbReference>
<dbReference type="InterPro" id="IPR011109">
    <property type="entry name" value="DNA_bind_recombinase_dom"/>
</dbReference>
<dbReference type="PANTHER" id="PTHR30461:SF23">
    <property type="entry name" value="DNA RECOMBINASE-RELATED"/>
    <property type="match status" value="1"/>
</dbReference>